<accession>A0AAJ0CQ55</accession>
<organism evidence="2 3">
    <name type="scientific">Conoideocrella luteorostrata</name>
    <dbReference type="NCBI Taxonomy" id="1105319"/>
    <lineage>
        <taxon>Eukaryota</taxon>
        <taxon>Fungi</taxon>
        <taxon>Dikarya</taxon>
        <taxon>Ascomycota</taxon>
        <taxon>Pezizomycotina</taxon>
        <taxon>Sordariomycetes</taxon>
        <taxon>Hypocreomycetidae</taxon>
        <taxon>Hypocreales</taxon>
        <taxon>Clavicipitaceae</taxon>
        <taxon>Conoideocrella</taxon>
    </lineage>
</organism>
<proteinExistence type="predicted"/>
<dbReference type="PANTHER" id="PTHR33594:SF1">
    <property type="entry name" value="HD_PDEASE DOMAIN-CONTAINING PROTEIN"/>
    <property type="match status" value="1"/>
</dbReference>
<evidence type="ECO:0000313" key="3">
    <source>
        <dbReference type="Proteomes" id="UP001251528"/>
    </source>
</evidence>
<dbReference type="SUPFAM" id="SSF109604">
    <property type="entry name" value="HD-domain/PDEase-like"/>
    <property type="match status" value="1"/>
</dbReference>
<dbReference type="AlphaFoldDB" id="A0AAJ0CQ55"/>
<dbReference type="Gene3D" id="1.10.3210.50">
    <property type="match status" value="1"/>
</dbReference>
<keyword evidence="3" id="KW-1185">Reference proteome</keyword>
<gene>
    <name evidence="2" type="ORF">QQS21_005221</name>
</gene>
<dbReference type="InterPro" id="IPR006674">
    <property type="entry name" value="HD_domain"/>
</dbReference>
<protein>
    <recommendedName>
        <fullName evidence="1">HD/PDEase domain-containing protein</fullName>
    </recommendedName>
</protein>
<dbReference type="SMART" id="SM00471">
    <property type="entry name" value="HDc"/>
    <property type="match status" value="1"/>
</dbReference>
<sequence>MAFLTGFDSDELIVNTAAYVKSFMSQFDASHDWEHIIRVVSLSRAIFLNSSSALGGSQRPCIRKVILAGLLHDVADTKYLPPDHDGSHMIANILLSYGADRNLALEVQAICLGVSYRTEVKDDAAIRALIEKHPELAIVQDADRLDAIGAIGIGRCFTYGGAKTSRSLNESVHHFDEKLLHLEAKMKTLAGKEMARERTERLRLFQQWWNDENRAADS</sequence>
<reference evidence="2" key="1">
    <citation type="submission" date="2023-06" db="EMBL/GenBank/DDBJ databases">
        <title>Conoideocrella luteorostrata (Hypocreales: Clavicipitaceae), a potential biocontrol fungus for elongate hemlock scale in United States Christmas tree production areas.</title>
        <authorList>
            <person name="Barrett H."/>
            <person name="Lovett B."/>
            <person name="Macias A.M."/>
            <person name="Stajich J.E."/>
            <person name="Kasson M.T."/>
        </authorList>
    </citation>
    <scope>NUCLEOTIDE SEQUENCE</scope>
    <source>
        <strain evidence="2">ARSEF 14590</strain>
    </source>
</reference>
<evidence type="ECO:0000259" key="1">
    <source>
        <dbReference type="SMART" id="SM00471"/>
    </source>
</evidence>
<feature type="domain" description="HD/PDEase" evidence="1">
    <location>
        <begin position="28"/>
        <end position="157"/>
    </location>
</feature>
<name>A0AAJ0CQ55_9HYPO</name>
<comment type="caution">
    <text evidence="2">The sequence shown here is derived from an EMBL/GenBank/DDBJ whole genome shotgun (WGS) entry which is preliminary data.</text>
</comment>
<dbReference type="CDD" id="cd00077">
    <property type="entry name" value="HDc"/>
    <property type="match status" value="1"/>
</dbReference>
<dbReference type="InterPro" id="IPR003607">
    <property type="entry name" value="HD/PDEase_dom"/>
</dbReference>
<dbReference type="Pfam" id="PF01966">
    <property type="entry name" value="HD"/>
    <property type="match status" value="1"/>
</dbReference>
<dbReference type="Proteomes" id="UP001251528">
    <property type="component" value="Unassembled WGS sequence"/>
</dbReference>
<evidence type="ECO:0000313" key="2">
    <source>
        <dbReference type="EMBL" id="KAK2600057.1"/>
    </source>
</evidence>
<dbReference type="PANTHER" id="PTHR33594">
    <property type="entry name" value="SUPERFAMILY HYDROLASE, PUTATIVE (AFU_ORTHOLOGUE AFUA_1G03035)-RELATED"/>
    <property type="match status" value="1"/>
</dbReference>
<dbReference type="EMBL" id="JASWJB010000084">
    <property type="protein sequence ID" value="KAK2600057.1"/>
    <property type="molecule type" value="Genomic_DNA"/>
</dbReference>